<dbReference type="GO" id="GO:1990904">
    <property type="term" value="C:ribonucleoprotein complex"/>
    <property type="evidence" value="ECO:0007669"/>
    <property type="project" value="UniProtKB-KW"/>
</dbReference>
<dbReference type="Gene3D" id="3.30.1370.30">
    <property type="match status" value="1"/>
</dbReference>
<comment type="similarity">
    <text evidence="1">Belongs to the universal ribosomal protein uS8 family.</text>
</comment>
<dbReference type="GO" id="GO:0006412">
    <property type="term" value="P:translation"/>
    <property type="evidence" value="ECO:0007669"/>
    <property type="project" value="InterPro"/>
</dbReference>
<dbReference type="EMBL" id="MU167263">
    <property type="protein sequence ID" value="KAG0146277.1"/>
    <property type="molecule type" value="Genomic_DNA"/>
</dbReference>
<evidence type="ECO:0000256" key="1">
    <source>
        <dbReference type="ARBA" id="ARBA00006471"/>
    </source>
</evidence>
<accession>A0A9P6NIL2</accession>
<comment type="caution">
    <text evidence="4">The sequence shown here is derived from an EMBL/GenBank/DDBJ whole genome shotgun (WGS) entry which is preliminary data.</text>
</comment>
<dbReference type="OrthoDB" id="409928at2759"/>
<reference evidence="4" key="1">
    <citation type="submission" date="2013-11" db="EMBL/GenBank/DDBJ databases">
        <title>Genome sequence of the fusiform rust pathogen reveals effectors for host alternation and coevolution with pine.</title>
        <authorList>
            <consortium name="DOE Joint Genome Institute"/>
            <person name="Smith K."/>
            <person name="Pendleton A."/>
            <person name="Kubisiak T."/>
            <person name="Anderson C."/>
            <person name="Salamov A."/>
            <person name="Aerts A."/>
            <person name="Riley R."/>
            <person name="Clum A."/>
            <person name="Lindquist E."/>
            <person name="Ence D."/>
            <person name="Campbell M."/>
            <person name="Kronenberg Z."/>
            <person name="Feau N."/>
            <person name="Dhillon B."/>
            <person name="Hamelin R."/>
            <person name="Burleigh J."/>
            <person name="Smith J."/>
            <person name="Yandell M."/>
            <person name="Nelson C."/>
            <person name="Grigoriev I."/>
            <person name="Davis J."/>
        </authorList>
    </citation>
    <scope>NUCLEOTIDE SEQUENCE</scope>
    <source>
        <strain evidence="4">G11</strain>
    </source>
</reference>
<keyword evidence="2" id="KW-0689">Ribosomal protein</keyword>
<dbReference type="Pfam" id="PF00410">
    <property type="entry name" value="Ribosomal_S8"/>
    <property type="match status" value="1"/>
</dbReference>
<protein>
    <recommendedName>
        <fullName evidence="6">Ribosomal protein S8</fullName>
    </recommendedName>
</protein>
<keyword evidence="3" id="KW-0687">Ribonucleoprotein</keyword>
<keyword evidence="5" id="KW-1185">Reference proteome</keyword>
<gene>
    <name evidence="4" type="ORF">CROQUDRAFT_722973</name>
</gene>
<evidence type="ECO:0000256" key="3">
    <source>
        <dbReference type="ARBA" id="ARBA00023274"/>
    </source>
</evidence>
<sequence length="159" mass="17646">MATRIGLPNLAHNLCSHLQNTSRRRLRHAPIPASTLHSSILNVLLSEGFVSGISRGTLEGPDPSAYVKAPVRRRILWVEHKFRDEQPVLRSAVPVSKPSLRVFMSKDELKEFIGGKRNGLRLGEICVVRSLDGKSYWEGRQSLGVIGNEPVEVVCRVSS</sequence>
<dbReference type="SUPFAM" id="SSF56047">
    <property type="entry name" value="Ribosomal protein S8"/>
    <property type="match status" value="1"/>
</dbReference>
<evidence type="ECO:0000313" key="5">
    <source>
        <dbReference type="Proteomes" id="UP000886653"/>
    </source>
</evidence>
<evidence type="ECO:0000256" key="2">
    <source>
        <dbReference type="ARBA" id="ARBA00022980"/>
    </source>
</evidence>
<proteinExistence type="inferred from homology"/>
<dbReference type="Proteomes" id="UP000886653">
    <property type="component" value="Unassembled WGS sequence"/>
</dbReference>
<dbReference type="GO" id="GO:0005840">
    <property type="term" value="C:ribosome"/>
    <property type="evidence" value="ECO:0007669"/>
    <property type="project" value="UniProtKB-KW"/>
</dbReference>
<name>A0A9P6NIL2_9BASI</name>
<dbReference type="AlphaFoldDB" id="A0A9P6NIL2"/>
<organism evidence="4 5">
    <name type="scientific">Cronartium quercuum f. sp. fusiforme G11</name>
    <dbReference type="NCBI Taxonomy" id="708437"/>
    <lineage>
        <taxon>Eukaryota</taxon>
        <taxon>Fungi</taxon>
        <taxon>Dikarya</taxon>
        <taxon>Basidiomycota</taxon>
        <taxon>Pucciniomycotina</taxon>
        <taxon>Pucciniomycetes</taxon>
        <taxon>Pucciniales</taxon>
        <taxon>Coleosporiaceae</taxon>
        <taxon>Cronartium</taxon>
    </lineage>
</organism>
<dbReference type="InterPro" id="IPR035987">
    <property type="entry name" value="Ribosomal_uS8_sf"/>
</dbReference>
<evidence type="ECO:0008006" key="6">
    <source>
        <dbReference type="Google" id="ProtNLM"/>
    </source>
</evidence>
<evidence type="ECO:0000313" key="4">
    <source>
        <dbReference type="EMBL" id="KAG0146277.1"/>
    </source>
</evidence>
<dbReference type="GO" id="GO:0003735">
    <property type="term" value="F:structural constituent of ribosome"/>
    <property type="evidence" value="ECO:0007669"/>
    <property type="project" value="InterPro"/>
</dbReference>
<dbReference type="InterPro" id="IPR000630">
    <property type="entry name" value="Ribosomal_uS8"/>
</dbReference>